<protein>
    <recommendedName>
        <fullName evidence="4">Lipoprotein</fullName>
    </recommendedName>
</protein>
<name>W8L8C0_9GAMM</name>
<dbReference type="PROSITE" id="PS51257">
    <property type="entry name" value="PROKAR_LIPOPROTEIN"/>
    <property type="match status" value="1"/>
</dbReference>
<feature type="chain" id="PRO_5004910903" description="Lipoprotein" evidence="1">
    <location>
        <begin position="32"/>
        <end position="104"/>
    </location>
</feature>
<dbReference type="OrthoDB" id="9978301at2"/>
<dbReference type="Proteomes" id="UP000019442">
    <property type="component" value="Chromosome"/>
</dbReference>
<dbReference type="EMBL" id="CP007268">
    <property type="protein sequence ID" value="AHK80080.1"/>
    <property type="molecule type" value="Genomic_DNA"/>
</dbReference>
<evidence type="ECO:0000313" key="2">
    <source>
        <dbReference type="EMBL" id="AHK80080.1"/>
    </source>
</evidence>
<gene>
    <name evidence="2" type="ORF">M911_14025</name>
</gene>
<dbReference type="RefSeq" id="WP_025282606.1">
    <property type="nucleotide sequence ID" value="NZ_CP007268.1"/>
</dbReference>
<dbReference type="KEGG" id="hhc:M911_14025"/>
<dbReference type="AlphaFoldDB" id="W8L8C0"/>
<reference evidence="3" key="2">
    <citation type="submission" date="2014-02" db="EMBL/GenBank/DDBJ databases">
        <title>Draft Genome Sequence of extremely halophilic bacteria Halorhodospira halochloris.</title>
        <authorList>
            <person name="Singh K.S."/>
        </authorList>
    </citation>
    <scope>NUCLEOTIDE SEQUENCE [LARGE SCALE GENOMIC DNA]</scope>
    <source>
        <strain evidence="3">A</strain>
    </source>
</reference>
<organism evidence="2 3">
    <name type="scientific">Ectothiorhodospira haloalkaliphila</name>
    <dbReference type="NCBI Taxonomy" id="421628"/>
    <lineage>
        <taxon>Bacteria</taxon>
        <taxon>Pseudomonadati</taxon>
        <taxon>Pseudomonadota</taxon>
        <taxon>Gammaproteobacteria</taxon>
        <taxon>Chromatiales</taxon>
        <taxon>Ectothiorhodospiraceae</taxon>
        <taxon>Ectothiorhodospira</taxon>
    </lineage>
</organism>
<dbReference type="HOGENOM" id="CLU_2246203_0_0_6"/>
<accession>W8L8C0</accession>
<keyword evidence="1" id="KW-0732">Signal</keyword>
<keyword evidence="3" id="KW-1185">Reference proteome</keyword>
<evidence type="ECO:0000256" key="1">
    <source>
        <dbReference type="SAM" id="SignalP"/>
    </source>
</evidence>
<reference evidence="2 3" key="1">
    <citation type="journal article" date="2014" name="J Genomics">
        <title>Draft Genome Sequence of the Extremely Halophilic Phototrophic Purple Sulfur Bacterium Halorhodospira halochloris.</title>
        <authorList>
            <person name="Singh K.S."/>
            <person name="Kirksey J."/>
            <person name="Hoff W.D."/>
            <person name="Deole R."/>
        </authorList>
    </citation>
    <scope>NUCLEOTIDE SEQUENCE [LARGE SCALE GENOMIC DNA]</scope>
    <source>
        <strain evidence="2 3">A</strain>
    </source>
</reference>
<sequence length="104" mass="11294">MMIRKPYFSPVVRLPLLGALSLMLLAGCAGTQVTPISLGDGRQGHVVDCSRFDQSMSDCLAAANEQCDGNYEILATTGQWTQSPGPAMVLEKMDRAMLIRCEDE</sequence>
<evidence type="ECO:0000313" key="3">
    <source>
        <dbReference type="Proteomes" id="UP000019442"/>
    </source>
</evidence>
<feature type="signal peptide" evidence="1">
    <location>
        <begin position="1"/>
        <end position="31"/>
    </location>
</feature>
<evidence type="ECO:0008006" key="4">
    <source>
        <dbReference type="Google" id="ProtNLM"/>
    </source>
</evidence>
<proteinExistence type="predicted"/>